<evidence type="ECO:0000313" key="2">
    <source>
        <dbReference type="Proteomes" id="UP001470230"/>
    </source>
</evidence>
<sequence length="151" mass="17779">MQKQQILPPKNNSQHFFRNNYGTFFEEFSYSIDNKSHFAKSYFCLTCGRLFLSKNGARNHICFKDVQINNSILLKNKHLAVMEHILRYIATSNTPFRSADNEDLRKAFNILDPSFVMPGKDKLRSDMVFFFRSVTKKNEKRDFSENCVFNV</sequence>
<dbReference type="EMBL" id="JAPFFF010000050">
    <property type="protein sequence ID" value="KAK8839873.1"/>
    <property type="molecule type" value="Genomic_DNA"/>
</dbReference>
<proteinExistence type="predicted"/>
<gene>
    <name evidence="1" type="ORF">M9Y10_031585</name>
</gene>
<evidence type="ECO:0008006" key="3">
    <source>
        <dbReference type="Google" id="ProtNLM"/>
    </source>
</evidence>
<comment type="caution">
    <text evidence="1">The sequence shown here is derived from an EMBL/GenBank/DDBJ whole genome shotgun (WGS) entry which is preliminary data.</text>
</comment>
<dbReference type="Proteomes" id="UP001470230">
    <property type="component" value="Unassembled WGS sequence"/>
</dbReference>
<reference evidence="1 2" key="1">
    <citation type="submission" date="2024-04" db="EMBL/GenBank/DDBJ databases">
        <title>Tritrichomonas musculus Genome.</title>
        <authorList>
            <person name="Alves-Ferreira E."/>
            <person name="Grigg M."/>
            <person name="Lorenzi H."/>
            <person name="Galac M."/>
        </authorList>
    </citation>
    <scope>NUCLEOTIDE SEQUENCE [LARGE SCALE GENOMIC DNA]</scope>
    <source>
        <strain evidence="1 2">EAF2021</strain>
    </source>
</reference>
<accession>A0ABR2H107</accession>
<organism evidence="1 2">
    <name type="scientific">Tritrichomonas musculus</name>
    <dbReference type="NCBI Taxonomy" id="1915356"/>
    <lineage>
        <taxon>Eukaryota</taxon>
        <taxon>Metamonada</taxon>
        <taxon>Parabasalia</taxon>
        <taxon>Tritrichomonadida</taxon>
        <taxon>Tritrichomonadidae</taxon>
        <taxon>Tritrichomonas</taxon>
    </lineage>
</organism>
<name>A0ABR2H107_9EUKA</name>
<keyword evidence="2" id="KW-1185">Reference proteome</keyword>
<protein>
    <recommendedName>
        <fullName evidence="3">C2H2-type domain-containing protein</fullName>
    </recommendedName>
</protein>
<evidence type="ECO:0000313" key="1">
    <source>
        <dbReference type="EMBL" id="KAK8839873.1"/>
    </source>
</evidence>